<reference evidence="6" key="1">
    <citation type="submission" date="2017-09" db="EMBL/GenBank/DDBJ databases">
        <title>Depth-based differentiation of microbial function through sediment-hosted aquifers and enrichment of novel symbionts in the deep terrestrial subsurface.</title>
        <authorList>
            <person name="Probst A.J."/>
            <person name="Ladd B."/>
            <person name="Jarett J.K."/>
            <person name="Geller-Mcgrath D.E."/>
            <person name="Sieber C.M.K."/>
            <person name="Emerson J.B."/>
            <person name="Anantharaman K."/>
            <person name="Thomas B.C."/>
            <person name="Malmstrom R."/>
            <person name="Stieglmeier M."/>
            <person name="Klingl A."/>
            <person name="Woyke T."/>
            <person name="Ryan C.M."/>
            <person name="Banfield J.F."/>
        </authorList>
    </citation>
    <scope>NUCLEOTIDE SEQUENCE [LARGE SCALE GENOMIC DNA]</scope>
</reference>
<evidence type="ECO:0000256" key="3">
    <source>
        <dbReference type="ARBA" id="ARBA00022840"/>
    </source>
</evidence>
<comment type="similarity">
    <text evidence="1">Belongs to the GSP E family.</text>
</comment>
<dbReference type="AlphaFoldDB" id="A0A2M7B6U7"/>
<dbReference type="Gene3D" id="3.30.450.90">
    <property type="match status" value="1"/>
</dbReference>
<evidence type="ECO:0000259" key="4">
    <source>
        <dbReference type="PROSITE" id="PS00662"/>
    </source>
</evidence>
<protein>
    <recommendedName>
        <fullName evidence="4">Bacterial type II secretion system protein E domain-containing protein</fullName>
    </recommendedName>
</protein>
<sequence length="591" mass="65589">MLFSSFCFIFYVMAEFKNPLTKIKEKLAQMQRSAEERDAQRRAAKTGYPYADLSTTPINTEALALIPQEASQKAKIAAIEAQEKKVAVAAFDPSDALAQEVIQKLKSEGYQPSVFVVSLSGLRHIWNFYKFVPEKAKEIIGGVRIEEQKLIELGNILTSLENIKSSVQKLNAEASQAGEILEIILAGALANRASDIHFESTEHNVKLRLRIDGLLQDVFNEIKKDIYSRLVSRIKLLSGLKINIHDEPQDGRFTIKLPEKEIEVRVATAPSEFGEVVVMRLLDPEAINLSLTDLGIREDDLEIIKTELKRPNGMILNTGPTGSGKTTTLYAFLKHKKTPEIKIITIEDPIEYHLEDIEQTQVDEDASYTFANGLRSLMRQDPDVILVGEIRDRETGEIAVQAALTGHLVFSTLHTNQAAGAIPRLLDLGVKASSIGPALNLVIAQRLVRRLCEDCKVPGEIDGTLKNKIEKFLAGIPKRVNREKFKEIKIFKPKGCAKCNNTGYKGRIGIYELFLNDPEYEKLLIDPESAGPSSHKTLEELIGQQAGESAIKKFALEQGMVTMQQDGILKIISGTTTFEEVEGITGPIQLG</sequence>
<evidence type="ECO:0000313" key="6">
    <source>
        <dbReference type="Proteomes" id="UP000231704"/>
    </source>
</evidence>
<evidence type="ECO:0000313" key="5">
    <source>
        <dbReference type="EMBL" id="PIU98846.1"/>
    </source>
</evidence>
<dbReference type="GO" id="GO:0016887">
    <property type="term" value="F:ATP hydrolysis activity"/>
    <property type="evidence" value="ECO:0007669"/>
    <property type="project" value="TreeGrafter"/>
</dbReference>
<dbReference type="GO" id="GO:0005886">
    <property type="term" value="C:plasma membrane"/>
    <property type="evidence" value="ECO:0007669"/>
    <property type="project" value="TreeGrafter"/>
</dbReference>
<dbReference type="Pfam" id="PF00437">
    <property type="entry name" value="T2SSE"/>
    <property type="match status" value="1"/>
</dbReference>
<dbReference type="Pfam" id="PF05157">
    <property type="entry name" value="MshEN"/>
    <property type="match status" value="1"/>
</dbReference>
<name>A0A2M7B6U7_9BACT</name>
<dbReference type="InterPro" id="IPR027417">
    <property type="entry name" value="P-loop_NTPase"/>
</dbReference>
<dbReference type="Proteomes" id="UP000231704">
    <property type="component" value="Unassembled WGS sequence"/>
</dbReference>
<organism evidence="5 6">
    <name type="scientific">Candidatus Wolfebacteria bacterium CG03_land_8_20_14_0_80_39_317</name>
    <dbReference type="NCBI Taxonomy" id="1975068"/>
    <lineage>
        <taxon>Bacteria</taxon>
        <taxon>Candidatus Wolfeibacteriota</taxon>
    </lineage>
</organism>
<accession>A0A2M7B6U7</accession>
<feature type="domain" description="Bacterial type II secretion system protein E" evidence="4">
    <location>
        <begin position="378"/>
        <end position="392"/>
    </location>
</feature>
<dbReference type="PROSITE" id="PS00662">
    <property type="entry name" value="T2SP_E"/>
    <property type="match status" value="1"/>
</dbReference>
<dbReference type="InterPro" id="IPR007831">
    <property type="entry name" value="T2SS_GspE_N"/>
</dbReference>
<evidence type="ECO:0000256" key="1">
    <source>
        <dbReference type="ARBA" id="ARBA00006611"/>
    </source>
</evidence>
<dbReference type="PANTHER" id="PTHR30258:SF1">
    <property type="entry name" value="PROTEIN TRANSPORT PROTEIN HOFB HOMOLOG"/>
    <property type="match status" value="1"/>
</dbReference>
<dbReference type="SUPFAM" id="SSF160246">
    <property type="entry name" value="EspE N-terminal domain-like"/>
    <property type="match status" value="1"/>
</dbReference>
<gene>
    <name evidence="5" type="ORF">COS60_00905</name>
</gene>
<dbReference type="InterPro" id="IPR037257">
    <property type="entry name" value="T2SS_E_N_sf"/>
</dbReference>
<proteinExistence type="inferred from homology"/>
<keyword evidence="2" id="KW-0547">Nucleotide-binding</keyword>
<dbReference type="CDD" id="cd01129">
    <property type="entry name" value="PulE-GspE-like"/>
    <property type="match status" value="1"/>
</dbReference>
<dbReference type="SUPFAM" id="SSF52540">
    <property type="entry name" value="P-loop containing nucleoside triphosphate hydrolases"/>
    <property type="match status" value="1"/>
</dbReference>
<dbReference type="Gene3D" id="3.40.50.300">
    <property type="entry name" value="P-loop containing nucleotide triphosphate hydrolases"/>
    <property type="match status" value="1"/>
</dbReference>
<dbReference type="EMBL" id="PEVI01000025">
    <property type="protein sequence ID" value="PIU98846.1"/>
    <property type="molecule type" value="Genomic_DNA"/>
</dbReference>
<dbReference type="InterPro" id="IPR001482">
    <property type="entry name" value="T2SS/T4SS_dom"/>
</dbReference>
<keyword evidence="3" id="KW-0067">ATP-binding</keyword>
<dbReference type="GO" id="GO:0005524">
    <property type="term" value="F:ATP binding"/>
    <property type="evidence" value="ECO:0007669"/>
    <property type="project" value="UniProtKB-KW"/>
</dbReference>
<dbReference type="PANTHER" id="PTHR30258">
    <property type="entry name" value="TYPE II SECRETION SYSTEM PROTEIN GSPE-RELATED"/>
    <property type="match status" value="1"/>
</dbReference>
<comment type="caution">
    <text evidence="5">The sequence shown here is derived from an EMBL/GenBank/DDBJ whole genome shotgun (WGS) entry which is preliminary data.</text>
</comment>
<evidence type="ECO:0000256" key="2">
    <source>
        <dbReference type="ARBA" id="ARBA00022741"/>
    </source>
</evidence>